<dbReference type="InterPro" id="IPR023054">
    <property type="entry name" value="Sporulation_regulator_WhiA_C"/>
</dbReference>
<evidence type="ECO:0000259" key="6">
    <source>
        <dbReference type="Pfam" id="PF10298"/>
    </source>
</evidence>
<dbReference type="GO" id="GO:0003677">
    <property type="term" value="F:DNA binding"/>
    <property type="evidence" value="ECO:0007669"/>
    <property type="project" value="UniProtKB-UniRule"/>
</dbReference>
<dbReference type="PANTHER" id="PTHR37307">
    <property type="entry name" value="CELL DIVISION PROTEIN WHIA-RELATED"/>
    <property type="match status" value="1"/>
</dbReference>
<feature type="domain" description="WhiA LAGLIDADG-like" evidence="7">
    <location>
        <begin position="115"/>
        <end position="206"/>
    </location>
</feature>
<protein>
    <recommendedName>
        <fullName evidence="4">Probable cell division protein WhiA</fullName>
    </recommendedName>
</protein>
<proteinExistence type="inferred from homology"/>
<dbReference type="Gene3D" id="3.10.28.10">
    <property type="entry name" value="Homing endonucleases"/>
    <property type="match status" value="1"/>
</dbReference>
<dbReference type="SUPFAM" id="SSF55608">
    <property type="entry name" value="Homing endonucleases"/>
    <property type="match status" value="1"/>
</dbReference>
<dbReference type="Pfam" id="PF02650">
    <property type="entry name" value="HTH_WhiA"/>
    <property type="match status" value="1"/>
</dbReference>
<keyword evidence="1 4" id="KW-0132">Cell division</keyword>
<evidence type="ECO:0000256" key="4">
    <source>
        <dbReference type="HAMAP-Rule" id="MF_01420"/>
    </source>
</evidence>
<dbReference type="PANTHER" id="PTHR37307:SF1">
    <property type="entry name" value="CELL DIVISION PROTEIN WHIA-RELATED"/>
    <property type="match status" value="1"/>
</dbReference>
<dbReference type="Pfam" id="PF14527">
    <property type="entry name" value="LAGLIDADG_WhiA"/>
    <property type="match status" value="1"/>
</dbReference>
<evidence type="ECO:0000256" key="2">
    <source>
        <dbReference type="ARBA" id="ARBA00023125"/>
    </source>
</evidence>
<dbReference type="RefSeq" id="WP_078765851.1">
    <property type="nucleotide sequence ID" value="NZ_FUXZ01000005.1"/>
</dbReference>
<dbReference type="Proteomes" id="UP000190814">
    <property type="component" value="Unassembled WGS sequence"/>
</dbReference>
<evidence type="ECO:0000259" key="7">
    <source>
        <dbReference type="Pfam" id="PF14527"/>
    </source>
</evidence>
<dbReference type="OrthoDB" id="401278at2"/>
<evidence type="ECO:0000313" key="9">
    <source>
        <dbReference type="Proteomes" id="UP000190814"/>
    </source>
</evidence>
<evidence type="ECO:0000313" key="8">
    <source>
        <dbReference type="EMBL" id="SKA64492.1"/>
    </source>
</evidence>
<dbReference type="InterPro" id="IPR003802">
    <property type="entry name" value="Sporulation_regulator_WhiA"/>
</dbReference>
<accession>A0A1T4VHR9</accession>
<evidence type="ECO:0000259" key="5">
    <source>
        <dbReference type="Pfam" id="PF02650"/>
    </source>
</evidence>
<dbReference type="GO" id="GO:0051301">
    <property type="term" value="P:cell division"/>
    <property type="evidence" value="ECO:0007669"/>
    <property type="project" value="UniProtKB-UniRule"/>
</dbReference>
<evidence type="ECO:0000256" key="1">
    <source>
        <dbReference type="ARBA" id="ARBA00022618"/>
    </source>
</evidence>
<feature type="domain" description="Sporulation regulator WhiA C-terminal" evidence="5">
    <location>
        <begin position="210"/>
        <end position="292"/>
    </location>
</feature>
<dbReference type="InterPro" id="IPR018478">
    <property type="entry name" value="Sporu_reg_WhiA_N_dom"/>
</dbReference>
<organism evidence="8 9">
    <name type="scientific">Eubacterium uniforme</name>
    <dbReference type="NCBI Taxonomy" id="39495"/>
    <lineage>
        <taxon>Bacteria</taxon>
        <taxon>Bacillati</taxon>
        <taxon>Bacillota</taxon>
        <taxon>Clostridia</taxon>
        <taxon>Eubacteriales</taxon>
        <taxon>Eubacteriaceae</taxon>
        <taxon>Eubacterium</taxon>
    </lineage>
</organism>
<gene>
    <name evidence="4" type="primary">whiA</name>
    <name evidence="8" type="ORF">SAMN02745111_00976</name>
</gene>
<dbReference type="NCBIfam" id="TIGR00647">
    <property type="entry name" value="DNA_bind_WhiA"/>
    <property type="match status" value="1"/>
</dbReference>
<dbReference type="STRING" id="39495.SAMN02745111_00976"/>
<dbReference type="EMBL" id="FUXZ01000005">
    <property type="protein sequence ID" value="SKA64492.1"/>
    <property type="molecule type" value="Genomic_DNA"/>
</dbReference>
<comment type="similarity">
    <text evidence="4">Belongs to the WhiA family.</text>
</comment>
<keyword evidence="3 4" id="KW-0131">Cell cycle</keyword>
<dbReference type="HAMAP" id="MF_01420">
    <property type="entry name" value="HTH_type_WhiA"/>
    <property type="match status" value="1"/>
</dbReference>
<dbReference type="InterPro" id="IPR027434">
    <property type="entry name" value="Homing_endonucl"/>
</dbReference>
<sequence>MSFSGKVKDELSRVNVGKLHCVDAELLAIMTMCGSIHISQNDRYSIKVQTENIDVARRISILLSKRFKSKPEILVRNIGNKGQKLYILVVTDSKIAYEITQMIEKADVSKTCCERAYIRGVFLASGSISNPENSNHLEIVCNSDEKCQKIQHILQKFDIGTKKVARSRRFVVYIKEGSLIVDTLNVMGAHKALMEFENVRIIKDMRNNLNRKVNCETANITKVVKSAMRQIDDINLIKARKGLDSLSPQLKEMAEVRLQYPDASLVELGGLLNKPIGKSGVNHRLRKLSELADEIR</sequence>
<reference evidence="8 9" key="1">
    <citation type="submission" date="2017-02" db="EMBL/GenBank/DDBJ databases">
        <authorList>
            <person name="Peterson S.W."/>
        </authorList>
    </citation>
    <scope>NUCLEOTIDE SEQUENCE [LARGE SCALE GENOMIC DNA]</scope>
    <source>
        <strain evidence="8 9">ATCC 35992</strain>
    </source>
</reference>
<dbReference type="Pfam" id="PF10298">
    <property type="entry name" value="WhiA_N"/>
    <property type="match status" value="1"/>
</dbReference>
<dbReference type="InterPro" id="IPR039518">
    <property type="entry name" value="WhiA_LAGLIDADG_dom"/>
</dbReference>
<name>A0A1T4VHR9_9FIRM</name>
<feature type="domain" description="Sporulation transcription regulator WhiA N-terminal" evidence="6">
    <location>
        <begin position="20"/>
        <end position="96"/>
    </location>
</feature>
<dbReference type="AlphaFoldDB" id="A0A1T4VHR9"/>
<evidence type="ECO:0000256" key="3">
    <source>
        <dbReference type="ARBA" id="ARBA00023306"/>
    </source>
</evidence>
<keyword evidence="2 4" id="KW-0238">DNA-binding</keyword>
<keyword evidence="9" id="KW-1185">Reference proteome</keyword>
<comment type="function">
    <text evidence="4">Involved in cell division and chromosome segregation.</text>
</comment>
<dbReference type="GO" id="GO:0043937">
    <property type="term" value="P:regulation of sporulation"/>
    <property type="evidence" value="ECO:0007669"/>
    <property type="project" value="InterPro"/>
</dbReference>